<gene>
    <name evidence="2" type="ORF">J437_LFUL017604</name>
</gene>
<dbReference type="PANTHER" id="PTHR46599:SF3">
    <property type="entry name" value="PIGGYBAC TRANSPOSABLE ELEMENT-DERIVED PROTEIN 4"/>
    <property type="match status" value="1"/>
</dbReference>
<evidence type="ECO:0000313" key="3">
    <source>
        <dbReference type="Proteomes" id="UP000792457"/>
    </source>
</evidence>
<dbReference type="OrthoDB" id="8194810at2759"/>
<organism evidence="2 3">
    <name type="scientific">Ladona fulva</name>
    <name type="common">Scarce chaser dragonfly</name>
    <name type="synonym">Libellula fulva</name>
    <dbReference type="NCBI Taxonomy" id="123851"/>
    <lineage>
        <taxon>Eukaryota</taxon>
        <taxon>Metazoa</taxon>
        <taxon>Ecdysozoa</taxon>
        <taxon>Arthropoda</taxon>
        <taxon>Hexapoda</taxon>
        <taxon>Insecta</taxon>
        <taxon>Pterygota</taxon>
        <taxon>Palaeoptera</taxon>
        <taxon>Odonata</taxon>
        <taxon>Epiprocta</taxon>
        <taxon>Anisoptera</taxon>
        <taxon>Libelluloidea</taxon>
        <taxon>Libellulidae</taxon>
        <taxon>Ladona</taxon>
    </lineage>
</organism>
<proteinExistence type="predicted"/>
<dbReference type="InterPro" id="IPR029526">
    <property type="entry name" value="PGBD"/>
</dbReference>
<reference evidence="2" key="1">
    <citation type="submission" date="2013-04" db="EMBL/GenBank/DDBJ databases">
        <authorList>
            <person name="Qu J."/>
            <person name="Murali S.C."/>
            <person name="Bandaranaike D."/>
            <person name="Bellair M."/>
            <person name="Blankenburg K."/>
            <person name="Chao H."/>
            <person name="Dinh H."/>
            <person name="Doddapaneni H."/>
            <person name="Downs B."/>
            <person name="Dugan-Rocha S."/>
            <person name="Elkadiri S."/>
            <person name="Gnanaolivu R.D."/>
            <person name="Hernandez B."/>
            <person name="Javaid M."/>
            <person name="Jayaseelan J.C."/>
            <person name="Lee S."/>
            <person name="Li M."/>
            <person name="Ming W."/>
            <person name="Munidasa M."/>
            <person name="Muniz J."/>
            <person name="Nguyen L."/>
            <person name="Ongeri F."/>
            <person name="Osuji N."/>
            <person name="Pu L.-L."/>
            <person name="Puazo M."/>
            <person name="Qu C."/>
            <person name="Quiroz J."/>
            <person name="Raj R."/>
            <person name="Weissenberger G."/>
            <person name="Xin Y."/>
            <person name="Zou X."/>
            <person name="Han Y."/>
            <person name="Richards S."/>
            <person name="Worley K."/>
            <person name="Muzny D."/>
            <person name="Gibbs R."/>
        </authorList>
    </citation>
    <scope>NUCLEOTIDE SEQUENCE</scope>
    <source>
        <strain evidence="2">Sampled in the wild</strain>
    </source>
</reference>
<name>A0A8K0KQC9_LADFU</name>
<accession>A0A8K0KQC9</accession>
<evidence type="ECO:0000313" key="2">
    <source>
        <dbReference type="EMBL" id="KAG8238887.1"/>
    </source>
</evidence>
<feature type="domain" description="PiggyBac transposable element-derived protein" evidence="1">
    <location>
        <begin position="2"/>
        <end position="231"/>
    </location>
</feature>
<dbReference type="PANTHER" id="PTHR46599">
    <property type="entry name" value="PIGGYBAC TRANSPOSABLE ELEMENT-DERIVED PROTEIN 4"/>
    <property type="match status" value="1"/>
</dbReference>
<evidence type="ECO:0000259" key="1">
    <source>
        <dbReference type="Pfam" id="PF13843"/>
    </source>
</evidence>
<dbReference type="Proteomes" id="UP000792457">
    <property type="component" value="Unassembled WGS sequence"/>
</dbReference>
<reference evidence="2" key="2">
    <citation type="submission" date="2017-10" db="EMBL/GenBank/DDBJ databases">
        <title>Ladona fulva Genome sequencing and assembly.</title>
        <authorList>
            <person name="Murali S."/>
            <person name="Richards S."/>
            <person name="Bandaranaike D."/>
            <person name="Bellair M."/>
            <person name="Blankenburg K."/>
            <person name="Chao H."/>
            <person name="Dinh H."/>
            <person name="Doddapaneni H."/>
            <person name="Dugan-Rocha S."/>
            <person name="Elkadiri S."/>
            <person name="Gnanaolivu R."/>
            <person name="Hernandez B."/>
            <person name="Skinner E."/>
            <person name="Javaid M."/>
            <person name="Lee S."/>
            <person name="Li M."/>
            <person name="Ming W."/>
            <person name="Munidasa M."/>
            <person name="Muniz J."/>
            <person name="Nguyen L."/>
            <person name="Hughes D."/>
            <person name="Osuji N."/>
            <person name="Pu L.-L."/>
            <person name="Puazo M."/>
            <person name="Qu C."/>
            <person name="Quiroz J."/>
            <person name="Raj R."/>
            <person name="Weissenberger G."/>
            <person name="Xin Y."/>
            <person name="Zou X."/>
            <person name="Han Y."/>
            <person name="Worley K."/>
            <person name="Muzny D."/>
            <person name="Gibbs R."/>
        </authorList>
    </citation>
    <scope>NUCLEOTIDE SEQUENCE</scope>
    <source>
        <strain evidence="2">Sampled in the wild</strain>
    </source>
</reference>
<dbReference type="Pfam" id="PF13843">
    <property type="entry name" value="DDE_Tnp_1_7"/>
    <property type="match status" value="1"/>
</dbReference>
<keyword evidence="3" id="KW-1185">Reference proteome</keyword>
<dbReference type="EMBL" id="KZ309465">
    <property type="protein sequence ID" value="KAG8238887.1"/>
    <property type="molecule type" value="Genomic_DNA"/>
</dbReference>
<protein>
    <recommendedName>
        <fullName evidence="1">PiggyBac transposable element-derived protein domain-containing protein</fullName>
    </recommendedName>
</protein>
<comment type="caution">
    <text evidence="2">The sequence shown here is derived from an EMBL/GenBank/DDBJ whole genome shotgun (WGS) entry which is preliminary data.</text>
</comment>
<sequence>MYSPQRNLAVDESLMKFRGRLCYIQYNPSKRARFGIKFYEICESSSGYCMQFSIYTGKKLDMPKDVPSSEAVVLELMKPYLRMGYTVAMDNWYSSPDLFQKLVKEKTKALGTVRVNRKNMPKEFKKMSLKKGEAGVLYSKGVAAFKWRDKKDVHLLSTYHKDLEMKKTGKLSFKTKEEIVKPKVVIDYNVQMNAVDRQDQQLASFPIMRRYAKGYRKVFFYVMDMVLYNTYVLYKKISGKRVQFDDFREDLAEKILEGVKLPEYKRRGRPASGPSPMRFQAANWGHFPNRIPPNPVKKNPSRNCEDIILRKRIASSGME</sequence>
<dbReference type="AlphaFoldDB" id="A0A8K0KQC9"/>